<comment type="caution">
    <text evidence="2">The sequence shown here is derived from an EMBL/GenBank/DDBJ whole genome shotgun (WGS) entry which is preliminary data.</text>
</comment>
<name>A0ABR3VVZ1_9PEZI</name>
<keyword evidence="3" id="KW-1185">Reference proteome</keyword>
<dbReference type="EMBL" id="JAZHXJ010001034">
    <property type="protein sequence ID" value="KAL1846471.1"/>
    <property type="molecule type" value="Genomic_DNA"/>
</dbReference>
<reference evidence="2 3" key="1">
    <citation type="journal article" date="2024" name="Commun. Biol.">
        <title>Comparative genomic analysis of thermophilic fungi reveals convergent evolutionary adaptations and gene losses.</title>
        <authorList>
            <person name="Steindorff A.S."/>
            <person name="Aguilar-Pontes M.V."/>
            <person name="Robinson A.J."/>
            <person name="Andreopoulos B."/>
            <person name="LaButti K."/>
            <person name="Kuo A."/>
            <person name="Mondo S."/>
            <person name="Riley R."/>
            <person name="Otillar R."/>
            <person name="Haridas S."/>
            <person name="Lipzen A."/>
            <person name="Grimwood J."/>
            <person name="Schmutz J."/>
            <person name="Clum A."/>
            <person name="Reid I.D."/>
            <person name="Moisan M.C."/>
            <person name="Butler G."/>
            <person name="Nguyen T.T.M."/>
            <person name="Dewar K."/>
            <person name="Conant G."/>
            <person name="Drula E."/>
            <person name="Henrissat B."/>
            <person name="Hansel C."/>
            <person name="Singer S."/>
            <person name="Hutchinson M.I."/>
            <person name="de Vries R.P."/>
            <person name="Natvig D.O."/>
            <person name="Powell A.J."/>
            <person name="Tsang A."/>
            <person name="Grigoriev I.V."/>
        </authorList>
    </citation>
    <scope>NUCLEOTIDE SEQUENCE [LARGE SCALE GENOMIC DNA]</scope>
    <source>
        <strain evidence="2 3">ATCC 24622</strain>
    </source>
</reference>
<gene>
    <name evidence="2" type="ORF">VTK73DRAFT_283</name>
</gene>
<feature type="region of interest" description="Disordered" evidence="1">
    <location>
        <begin position="1"/>
        <end position="51"/>
    </location>
</feature>
<evidence type="ECO:0000256" key="1">
    <source>
        <dbReference type="SAM" id="MobiDB-lite"/>
    </source>
</evidence>
<protein>
    <submittedName>
        <fullName evidence="2">Uncharacterized protein</fullName>
    </submittedName>
</protein>
<evidence type="ECO:0000313" key="2">
    <source>
        <dbReference type="EMBL" id="KAL1846471.1"/>
    </source>
</evidence>
<evidence type="ECO:0000313" key="3">
    <source>
        <dbReference type="Proteomes" id="UP001586593"/>
    </source>
</evidence>
<sequence>MNMSLPCGSHTRRASRGTSVSSSRPSRRGEDAGGGEPGGDDDAAASREVPRDPVAVVLEALWMMREDGTGRRDGPTTTTARGGEAAVRGDAVADAVGAGGGAVALDLARLAHVAGIGHPGADGRQKWLWVRLHAEAGEERSGVGESRQTDGHCQGWVRSSGVYVKCDTDWMHAVWPVLRQCNTRMPETPSTRARPSWRATSRGSTHQMEGNLIILTLLSPCAHDSRIQGAWLDHLFLALADYTNDGTRPIGSSISSVVVEEGRCSLGGSRIHGQWRPAQVVCGWMLAGGSGPARVDQLAWPDRPGCAGRNETAFHLQAHGSQSVQCDHVT</sequence>
<accession>A0ABR3VVZ1</accession>
<dbReference type="Proteomes" id="UP001586593">
    <property type="component" value="Unassembled WGS sequence"/>
</dbReference>
<organism evidence="2 3">
    <name type="scientific">Phialemonium thermophilum</name>
    <dbReference type="NCBI Taxonomy" id="223376"/>
    <lineage>
        <taxon>Eukaryota</taxon>
        <taxon>Fungi</taxon>
        <taxon>Dikarya</taxon>
        <taxon>Ascomycota</taxon>
        <taxon>Pezizomycotina</taxon>
        <taxon>Sordariomycetes</taxon>
        <taxon>Sordariomycetidae</taxon>
        <taxon>Cephalothecales</taxon>
        <taxon>Cephalothecaceae</taxon>
        <taxon>Phialemonium</taxon>
    </lineage>
</organism>
<proteinExistence type="predicted"/>